<evidence type="ECO:0000256" key="7">
    <source>
        <dbReference type="SAM" id="Phobius"/>
    </source>
</evidence>
<dbReference type="InterPro" id="IPR039005">
    <property type="entry name" value="CSPG_rpt"/>
</dbReference>
<dbReference type="CDD" id="cd00110">
    <property type="entry name" value="LamG"/>
    <property type="match status" value="2"/>
</dbReference>
<evidence type="ECO:0000313" key="9">
    <source>
        <dbReference type="EMBL" id="CAB3234042.1"/>
    </source>
</evidence>
<evidence type="ECO:0000256" key="3">
    <source>
        <dbReference type="ARBA" id="ARBA00023180"/>
    </source>
</evidence>
<keyword evidence="7" id="KW-0472">Membrane</keyword>
<evidence type="ECO:0000256" key="5">
    <source>
        <dbReference type="PROSITE-ProRule" id="PRU01201"/>
    </source>
</evidence>
<gene>
    <name evidence="9" type="primary">Cspg4</name>
</gene>
<dbReference type="PROSITE" id="PS50025">
    <property type="entry name" value="LAM_G_DOMAIN"/>
    <property type="match status" value="2"/>
</dbReference>
<dbReference type="PROSITE" id="PS51854">
    <property type="entry name" value="CSPG"/>
    <property type="match status" value="8"/>
</dbReference>
<evidence type="ECO:0000256" key="2">
    <source>
        <dbReference type="ARBA" id="ARBA00022737"/>
    </source>
</evidence>
<dbReference type="SMART" id="SM00282">
    <property type="entry name" value="LamG"/>
    <property type="match status" value="2"/>
</dbReference>
<evidence type="ECO:0000256" key="6">
    <source>
        <dbReference type="SAM" id="MobiDB-lite"/>
    </source>
</evidence>
<dbReference type="SUPFAM" id="SSF49899">
    <property type="entry name" value="Concanavalin A-like lectins/glucanases"/>
    <property type="match status" value="2"/>
</dbReference>
<keyword evidence="1" id="KW-0732">Signal</keyword>
<keyword evidence="7" id="KW-1133">Transmembrane helix</keyword>
<protein>
    <submittedName>
        <fullName evidence="9">Chondroitin sulfate proteoglycan 4</fullName>
    </submittedName>
</protein>
<reference evidence="9" key="1">
    <citation type="submission" date="2020-04" db="EMBL/GenBank/DDBJ databases">
        <authorList>
            <person name="Neveu A P."/>
        </authorList>
    </citation>
    <scope>NUCLEOTIDE SEQUENCE</scope>
    <source>
        <tissue evidence="9">Whole embryo</tissue>
    </source>
</reference>
<dbReference type="InterPro" id="IPR051561">
    <property type="entry name" value="FRAS1_ECM"/>
</dbReference>
<feature type="transmembrane region" description="Helical" evidence="7">
    <location>
        <begin position="2341"/>
        <end position="2365"/>
    </location>
</feature>
<dbReference type="GO" id="GO:0009653">
    <property type="term" value="P:anatomical structure morphogenesis"/>
    <property type="evidence" value="ECO:0007669"/>
    <property type="project" value="TreeGrafter"/>
</dbReference>
<dbReference type="InterPro" id="IPR001791">
    <property type="entry name" value="Laminin_G"/>
</dbReference>
<feature type="repeat" description="CSPG" evidence="5">
    <location>
        <begin position="1313"/>
        <end position="1411"/>
    </location>
</feature>
<dbReference type="PANTHER" id="PTHR45739:SF12">
    <property type="entry name" value="CHONDROITIN SULFATE PROTEOGLYCAN 4-LIKE ISOFORM X2"/>
    <property type="match status" value="1"/>
</dbReference>
<sequence>MKNIGLQSFAIYSLFAGLWINIATVNCRYSASFYGDSFSFESLADYQSSTTVALQFQTQSLNGIILLAAGQEDYLIVSLSDGTIKVKVNVGSGEAVLDSPDGKRYNDLLWHRVRILKTDSSISLQINDIDVSSGLVPTTDTDSRLDIDLGVFLGGYDYNVGASYLDQSMPFFRGCILNAQYNSIDVLDPINNVPGKKSVHNVAAGCSRIFRARKKEPLSFQSSNAYIKFSRWTRSSGATFECSVKTSGEHGLLLFSSGWDISEFIALEMAGGSVRASVNKGSGVIGLQSPQTINDGKWHKLRFTYSPSVLEIRVDRNRTRIFVEQPDDTSNSELNLRGFLFVGGVDLQTRIEAQKYARGIAVSSFPGCIKNTRVNFLPKFVKDIIASHDVSVGCSNTKPFNSEAVQRQVQSNLPTFVIVPHQQQPAQPKYGNNGNSDLHKISNQAQRTVCYSLYTNELQVTEGSATNISHTNLGVQLIDTENQRHVWNDNSLNSFMLKLISIPSNGALRKGEMLLEVGDSFSVESVKDRQVVYEHDGSDTTQDVFSFMVSSDGLSDEMKTMDAKQYRICDNELNFVYNTTTYSLNISIEAVDDPPQLNISPYYVFSPIRNARSPLPKQILQASDPDSTDSKIVYQLIGIGAGLYIEKNDSVGRPVHSFTQHDINEQLLYFVHAGGSDNTRLLLQVSNHNSVMNQPNSAVTALMRIAAVPLVIEVEHNAGLTLVEGEASVITENQLSVSSNAGASIVNMKYVVVDAPLYGKIQLLQGDSVTTGVWTVATMFDAVDLTSLRVRYLNIDTPEDAGPVISDRFKFKVTGAKEESNVYSFNISVLRVIVNIHTLPVMLRGRDTSFVITLRHLSVDVTSLTGLDDGEIQIFIAKSFRRVTLRNRQSDRRLEVASGFTMSELKRGLLVVEINVNEVDPSEKEVDDFMTLYALVRGRYRSSRVHFNLTYIPDATVLKITSGILTVDEGKEQIVTPDLLSAETLLHRRFLFKIVQQPLHGNLTLKGDNSVSPDQQVTSFTTSDIVDGRLHYKHDDGESRNDIFTFSVTPILEGELPDKIASLQNVTGSGTFNISVELINDNPPVRVVNRPFHIARNSERLLTRDDLWYHDADIDQDVLDLVYVRRGLANSDIVDLTNRRKSVFQFTQRDIVSNKILFKHRGNRKFQRFVFSVKDGKHFSTGLFVLISSDPYVKQLNSTKLLVKKGSNATITSGNIQFETNVKGLKSLIKYRLTETPKHGHLKLTSPNLSNITTVDEFTQQNINDMRLVYVQDVTPGDSGELHDSVKFSVTAGDVTVYGNLSIQIYLPSLQQPPVMKRNRVLLVDEGFPITLQRSLLRATHSTALPRNIVFVVTSQPSYGILATNNSGVVKYSVQEFSQWEINHGRVMYIQNQNVSFDVVEPVDTFTYDVSNGVLSLENVTSRVEIIPITIPLRSGNFSVAEGKSRVLVSDFLYIASPHFSNLELDVIVVTQPRHGRLESSRQADVALARFSWRLVLAEFVFYVHDGSDTLQDSYELRVETVDNERRSSVVSTFIEVIPVNDQIPYMVNNTGMTVWVNSVTVVSSDFLSAYDLDSSPADLRYEILPPRNGHLALITDPHQNIINFTQAHINGGQLIFVHKGTNTGGFTFQVNDGLNFDTKHIFVITAQPLVITVDPTTPVQVFPGTVSQFNSSNLFSSTNDRSGSRDVTYHITRKSKIGAIVRQISEGGYAEILNFTQSDVNAGLVYYKQNKDLTSWNDTDDLVITASSSPADDVADVVVSFNVTYEAYRDTGRNSSIQTNTGLRLSEGGKSNITIQLLDASNLLKKVEPYGKRKNFNIKYRIVSLPIHGTLAIDLNTAQDNTTFIHAALERSLLTYSHDGSENAYDKFGFEAFLVSKKRSSERIFSVFDTFHVNVEPVNDNKPQLMTKSPNLQVVQGFIGSLTSSSLRAIDLDSPSSDVVYTIIRAPTYGRIAISSQMQSSTLFGDEVSAFTQQDIDDGLVAFIQNTKSDPIFPVGDKIISDAFYFGLSDGFHRPSFSLFRIKILPVTLNFGSTPIMLQQGHFSLQLTDEHINVTTNGLAESIAFQLKIPPQAGVLYNGDFEVSNFSLDALKAGNVSYLMTKTNFSSDNFTLLASYNRSETSSPNVTRTLHLVISPLITTGNLNVASEGSTSLGLSSLNASELALLAGSMPVYHVITAPLFGDIFVKPEQSNMSHNLQRRSVSESTSTFTHDHVSRGLVYLRAGHVNMTNRSYIEDSFTYRLGVENGLVQPAIGNLPFRIVVQPLEPAFDVQENITVVATNATLNSTQVASTQQDTTSSPDPVTTTHDVRMTTTTPLITTTKRPQDLMEVKDAHDSDLPWLIPLIVAICIILILIIAFVVFCCIRERKLGPSKVKGHETAVKSPPTSRKTKPSHRTDIDAHTHVTVTSRSDTIDSSQRCPTADVVVTPLRGGRPSDDEYDTDTASYDDGYISNSVPPEGLLAAAGMANFSRIRGPGGVSSSLQGFPDPPFAVDVTNQPMLVNEHGHLYASDDSILSDGDETDPFVRRNITGSVGSLPLPGGRGLSIAPVKVNQYWV</sequence>
<proteinExistence type="evidence at transcript level"/>
<feature type="repeat" description="CSPG" evidence="5">
    <location>
        <begin position="1192"/>
        <end position="1291"/>
    </location>
</feature>
<feature type="repeat" description="CSPG" evidence="5">
    <location>
        <begin position="711"/>
        <end position="814"/>
    </location>
</feature>
<dbReference type="EMBL" id="LR784202">
    <property type="protein sequence ID" value="CAB3234042.1"/>
    <property type="molecule type" value="mRNA"/>
</dbReference>
<feature type="repeat" description="CSPG" evidence="5">
    <location>
        <begin position="1429"/>
        <end position="1520"/>
    </location>
</feature>
<evidence type="ECO:0000259" key="8">
    <source>
        <dbReference type="PROSITE" id="PS50025"/>
    </source>
</evidence>
<comment type="caution">
    <text evidence="4">Lacks conserved residue(s) required for the propagation of feature annotation.</text>
</comment>
<feature type="repeat" description="CSPG" evidence="5">
    <location>
        <begin position="956"/>
        <end position="1049"/>
    </location>
</feature>
<feature type="region of interest" description="Disordered" evidence="6">
    <location>
        <begin position="2374"/>
        <end position="2419"/>
    </location>
</feature>
<evidence type="ECO:0000256" key="4">
    <source>
        <dbReference type="PROSITE-ProRule" id="PRU00122"/>
    </source>
</evidence>
<accession>A0A6F9D9D6</accession>
<name>A0A6F9D9D6_9ASCI</name>
<feature type="repeat" description="CSPG" evidence="5">
    <location>
        <begin position="1904"/>
        <end position="2010"/>
    </location>
</feature>
<evidence type="ECO:0000256" key="1">
    <source>
        <dbReference type="ARBA" id="ARBA00022729"/>
    </source>
</evidence>
<keyword evidence="7" id="KW-0812">Transmembrane</keyword>
<dbReference type="Pfam" id="PF16184">
    <property type="entry name" value="Cadherin_3"/>
    <property type="match status" value="10"/>
</dbReference>
<feature type="compositionally biased region" description="Polar residues" evidence="6">
    <location>
        <begin position="2405"/>
        <end position="2419"/>
    </location>
</feature>
<feature type="repeat" description="CSPG" evidence="5">
    <location>
        <begin position="1544"/>
        <end position="1634"/>
    </location>
</feature>
<organism evidence="9">
    <name type="scientific">Phallusia mammillata</name>
    <dbReference type="NCBI Taxonomy" id="59560"/>
    <lineage>
        <taxon>Eukaryota</taxon>
        <taxon>Metazoa</taxon>
        <taxon>Chordata</taxon>
        <taxon>Tunicata</taxon>
        <taxon>Ascidiacea</taxon>
        <taxon>Phlebobranchia</taxon>
        <taxon>Ascidiidae</taxon>
        <taxon>Phallusia</taxon>
    </lineage>
</organism>
<feature type="repeat" description="CSPG" evidence="5">
    <location>
        <begin position="594"/>
        <end position="688"/>
    </location>
</feature>
<keyword evidence="2" id="KW-0677">Repeat</keyword>
<keyword evidence="3" id="KW-0325">Glycoprotein</keyword>
<dbReference type="Gene3D" id="2.60.120.200">
    <property type="match status" value="2"/>
</dbReference>
<feature type="domain" description="Laminin G" evidence="8">
    <location>
        <begin position="216"/>
        <end position="394"/>
    </location>
</feature>
<dbReference type="Pfam" id="PF02210">
    <property type="entry name" value="Laminin_G_2"/>
    <property type="match status" value="2"/>
</dbReference>
<dbReference type="InterPro" id="IPR013320">
    <property type="entry name" value="ConA-like_dom_sf"/>
</dbReference>
<dbReference type="PANTHER" id="PTHR45739">
    <property type="entry name" value="MATRIX PROTEIN, PUTATIVE-RELATED"/>
    <property type="match status" value="1"/>
</dbReference>
<feature type="domain" description="Laminin G" evidence="8">
    <location>
        <begin position="30"/>
        <end position="206"/>
    </location>
</feature>